<name>A0ABZ2TB94_9RHOB</name>
<protein>
    <submittedName>
        <fullName evidence="1">Uncharacterized protein</fullName>
    </submittedName>
</protein>
<keyword evidence="2" id="KW-1185">Reference proteome</keyword>
<organism evidence="1 2">
    <name type="scientific">Roseovarius rhodophyticola</name>
    <dbReference type="NCBI Taxonomy" id="3080827"/>
    <lineage>
        <taxon>Bacteria</taxon>
        <taxon>Pseudomonadati</taxon>
        <taxon>Pseudomonadota</taxon>
        <taxon>Alphaproteobacteria</taxon>
        <taxon>Rhodobacterales</taxon>
        <taxon>Roseobacteraceae</taxon>
        <taxon>Roseovarius</taxon>
    </lineage>
</organism>
<gene>
    <name evidence="1" type="ORF">RZS32_011155</name>
</gene>
<dbReference type="Proteomes" id="UP001281305">
    <property type="component" value="Chromosome"/>
</dbReference>
<accession>A0ABZ2TB94</accession>
<proteinExistence type="predicted"/>
<evidence type="ECO:0000313" key="1">
    <source>
        <dbReference type="EMBL" id="WYK16984.1"/>
    </source>
</evidence>
<dbReference type="EMBL" id="CP146606">
    <property type="protein sequence ID" value="WYK16984.1"/>
    <property type="molecule type" value="Genomic_DNA"/>
</dbReference>
<reference evidence="1 2" key="1">
    <citation type="submission" date="2024-02" db="EMBL/GenBank/DDBJ databases">
        <title>Roseovarius strain W115 nov., isolated from a marine algae.</title>
        <authorList>
            <person name="Lee M.W."/>
            <person name="Lee J.K."/>
            <person name="Kim J.M."/>
            <person name="Choi D.G."/>
            <person name="Baek J.H."/>
            <person name="Bayburt H."/>
            <person name="Jung J.J."/>
            <person name="Han D.M."/>
            <person name="Jeon C.O."/>
        </authorList>
    </citation>
    <scope>NUCLEOTIDE SEQUENCE [LARGE SCALE GENOMIC DNA]</scope>
    <source>
        <strain evidence="1 2">W115</strain>
    </source>
</reference>
<dbReference type="RefSeq" id="WP_317057055.1">
    <property type="nucleotide sequence ID" value="NZ_CP146606.1"/>
</dbReference>
<evidence type="ECO:0000313" key="2">
    <source>
        <dbReference type="Proteomes" id="UP001281305"/>
    </source>
</evidence>
<sequence>MHSVNERMELHNVTFKRPKLAQSVKSRVFHFTSKICENCNTNLTQSADNGFERFHRQLVCGLDTLRPKLVDGYVTEGDFFDNTAEEVFRYFAKLLCGFMADSNGPRPKSIAAFAIGSASHNPVFLSIRVADCGSNNPSQVAAHGGLMGLLDKKQRFVNRLICSLTLGPVTYEFWVQLRWFARLELTLFHQYFLEHCRASVDGNML</sequence>